<dbReference type="Proteomes" id="UP000037510">
    <property type="component" value="Unassembled WGS sequence"/>
</dbReference>
<dbReference type="Gene3D" id="3.30.70.1820">
    <property type="entry name" value="L1 transposable element, RRM domain"/>
    <property type="match status" value="1"/>
</dbReference>
<organism evidence="2 3">
    <name type="scientific">Operophtera brumata</name>
    <name type="common">Winter moth</name>
    <name type="synonym">Phalaena brumata</name>
    <dbReference type="NCBI Taxonomy" id="104452"/>
    <lineage>
        <taxon>Eukaryota</taxon>
        <taxon>Metazoa</taxon>
        <taxon>Ecdysozoa</taxon>
        <taxon>Arthropoda</taxon>
        <taxon>Hexapoda</taxon>
        <taxon>Insecta</taxon>
        <taxon>Pterygota</taxon>
        <taxon>Neoptera</taxon>
        <taxon>Endopterygota</taxon>
        <taxon>Lepidoptera</taxon>
        <taxon>Glossata</taxon>
        <taxon>Ditrysia</taxon>
        <taxon>Geometroidea</taxon>
        <taxon>Geometridae</taxon>
        <taxon>Larentiinae</taxon>
        <taxon>Operophtera</taxon>
    </lineage>
</organism>
<keyword evidence="2" id="KW-0548">Nucleotidyltransferase</keyword>
<evidence type="ECO:0000313" key="2">
    <source>
        <dbReference type="EMBL" id="KOB73484.1"/>
    </source>
</evidence>
<comment type="caution">
    <text evidence="2">The sequence shown here is derived from an EMBL/GenBank/DDBJ whole genome shotgun (WGS) entry which is preliminary data.</text>
</comment>
<evidence type="ECO:0000313" key="3">
    <source>
        <dbReference type="Proteomes" id="UP000037510"/>
    </source>
</evidence>
<reference evidence="2 3" key="1">
    <citation type="journal article" date="2015" name="Genome Biol. Evol.">
        <title>The genome of winter moth (Operophtera brumata) provides a genomic perspective on sexual dimorphism and phenology.</title>
        <authorList>
            <person name="Derks M.F."/>
            <person name="Smit S."/>
            <person name="Salis L."/>
            <person name="Schijlen E."/>
            <person name="Bossers A."/>
            <person name="Mateman C."/>
            <person name="Pijl A.S."/>
            <person name="de Ridder D."/>
            <person name="Groenen M.A."/>
            <person name="Visser M.E."/>
            <person name="Megens H.J."/>
        </authorList>
    </citation>
    <scope>NUCLEOTIDE SEQUENCE [LARGE SCALE GENOMIC DNA]</scope>
    <source>
        <strain evidence="2">WM2013NL</strain>
        <tissue evidence="2">Head and thorax</tissue>
    </source>
</reference>
<sequence length="246" mass="29078">MAIAMEEVLKAIHGLGQQLKETEDRLITKLDKINEKLCDYKMELDELRNSHEKQEKQLDQLEKVVRKCNLVFFGVKEQEELYVELESIIIKIINEKLDFKCVRNEIQHRKEIPRPIILGLTTFGKKLQILKNKNKLEGTEIYIKEDFPPKVLIQRKNLQDQLKTEIDGGKKAFIRYNKLIVLDIPTKNDNYECNTRNQKRALSDEISPNSIMQENRRNIKKNRTTRSSENRNITQYLMPHSKKSKE</sequence>
<protein>
    <submittedName>
        <fullName evidence="2">Endonuclease-reverse transcriptase</fullName>
    </submittedName>
</protein>
<dbReference type="AlphaFoldDB" id="A0A0L7LDK8"/>
<dbReference type="GO" id="GO:0004519">
    <property type="term" value="F:endonuclease activity"/>
    <property type="evidence" value="ECO:0007669"/>
    <property type="project" value="UniProtKB-KW"/>
</dbReference>
<gene>
    <name evidence="2" type="ORF">OBRU01_02967</name>
</gene>
<keyword evidence="2" id="KW-0695">RNA-directed DNA polymerase</keyword>
<evidence type="ECO:0000256" key="1">
    <source>
        <dbReference type="SAM" id="Coils"/>
    </source>
</evidence>
<keyword evidence="2" id="KW-0808">Transferase</keyword>
<name>A0A0L7LDK8_OPEBR</name>
<keyword evidence="1" id="KW-0175">Coiled coil</keyword>
<feature type="non-terminal residue" evidence="2">
    <location>
        <position position="246"/>
    </location>
</feature>
<accession>A0A0L7LDK8</accession>
<proteinExistence type="predicted"/>
<keyword evidence="2" id="KW-0378">Hydrolase</keyword>
<dbReference type="GO" id="GO:0003964">
    <property type="term" value="F:RNA-directed DNA polymerase activity"/>
    <property type="evidence" value="ECO:0007669"/>
    <property type="project" value="UniProtKB-KW"/>
</dbReference>
<keyword evidence="3" id="KW-1185">Reference proteome</keyword>
<keyword evidence="2" id="KW-0255">Endonuclease</keyword>
<dbReference type="EMBL" id="JTDY01001575">
    <property type="protein sequence ID" value="KOB73484.1"/>
    <property type="molecule type" value="Genomic_DNA"/>
</dbReference>
<feature type="coiled-coil region" evidence="1">
    <location>
        <begin position="5"/>
        <end position="71"/>
    </location>
</feature>
<keyword evidence="2" id="KW-0540">Nuclease</keyword>